<dbReference type="Proteomes" id="UP001184376">
    <property type="component" value="Unassembled WGS sequence"/>
</dbReference>
<evidence type="ECO:0000313" key="1">
    <source>
        <dbReference type="EMBL" id="MDR6441374.1"/>
    </source>
</evidence>
<sequence>MQQLCILLLSSLLALSCSNKSCITGKSHPSTQNSLGTDTLKAIENQWVDRTVTNEVITRVVDMRQFPVEIQEEFTNENQKLVIQLRNTIKTKISGRIIPDSGQDNIRFNNIELNQRSIDGPFGKDFEYNLTQIGDYNLVIEKSLMASGSQVGKFRVVLK</sequence>
<accession>A0ACC6IUG1</accession>
<comment type="caution">
    <text evidence="1">The sequence shown here is derived from an EMBL/GenBank/DDBJ whole genome shotgun (WGS) entry which is preliminary data.</text>
</comment>
<dbReference type="EMBL" id="JAVDRG010000002">
    <property type="protein sequence ID" value="MDR6441374.1"/>
    <property type="molecule type" value="Genomic_DNA"/>
</dbReference>
<gene>
    <name evidence="1" type="ORF">J2795_002074</name>
</gene>
<organism evidence="1 2">
    <name type="scientific">Chryseobacterium bernardetii</name>
    <dbReference type="NCBI Taxonomy" id="1241978"/>
    <lineage>
        <taxon>Bacteria</taxon>
        <taxon>Pseudomonadati</taxon>
        <taxon>Bacteroidota</taxon>
        <taxon>Flavobacteriia</taxon>
        <taxon>Flavobacteriales</taxon>
        <taxon>Weeksellaceae</taxon>
        <taxon>Chryseobacterium group</taxon>
        <taxon>Chryseobacterium</taxon>
    </lineage>
</organism>
<protein>
    <submittedName>
        <fullName evidence="1">Uncharacterized protein</fullName>
    </submittedName>
</protein>
<proteinExistence type="predicted"/>
<name>A0ACC6IUG1_9FLAO</name>
<evidence type="ECO:0000313" key="2">
    <source>
        <dbReference type="Proteomes" id="UP001184376"/>
    </source>
</evidence>
<keyword evidence="2" id="KW-1185">Reference proteome</keyword>
<reference evidence="1" key="1">
    <citation type="submission" date="2023-07" db="EMBL/GenBank/DDBJ databases">
        <title>Sorghum-associated microbial communities from plants grown in Nebraska, USA.</title>
        <authorList>
            <person name="Schachtman D."/>
        </authorList>
    </citation>
    <scope>NUCLEOTIDE SEQUENCE</scope>
    <source>
        <strain evidence="1">DS1280</strain>
    </source>
</reference>